<dbReference type="Gene3D" id="3.40.50.720">
    <property type="entry name" value="NAD(P)-binding Rossmann-like Domain"/>
    <property type="match status" value="1"/>
</dbReference>
<dbReference type="GO" id="GO:0016491">
    <property type="term" value="F:oxidoreductase activity"/>
    <property type="evidence" value="ECO:0007669"/>
    <property type="project" value="UniProtKB-KW"/>
</dbReference>
<keyword evidence="2" id="KW-0560">Oxidoreductase</keyword>
<accession>A0A3M0BTX6</accession>
<comment type="caution">
    <text evidence="3">The sequence shown here is derived from an EMBL/GenBank/DDBJ whole genome shotgun (WGS) entry which is preliminary data.</text>
</comment>
<reference evidence="3 4" key="1">
    <citation type="submission" date="2018-10" db="EMBL/GenBank/DDBJ databases">
        <title>Genomic Encyclopedia of Archaeal and Bacterial Type Strains, Phase II (KMG-II): from individual species to whole genera.</title>
        <authorList>
            <person name="Goeker M."/>
        </authorList>
    </citation>
    <scope>NUCLEOTIDE SEQUENCE [LARGE SCALE GENOMIC DNA]</scope>
    <source>
        <strain evidence="3 4">DSM 25217</strain>
    </source>
</reference>
<protein>
    <submittedName>
        <fullName evidence="3">NAD(P)-dependent dehydrogenase (Short-subunit alcohol dehydrogenase family)</fullName>
    </submittedName>
</protein>
<dbReference type="InterPro" id="IPR036291">
    <property type="entry name" value="NAD(P)-bd_dom_sf"/>
</dbReference>
<gene>
    <name evidence="3" type="ORF">BXY39_3860</name>
</gene>
<sequence length="284" mass="30271">MELRTEKALPNRQGLLGFAAILRISWEDDMHGTKPAALVTNAAGFAGPPAVDALLAAGFRVLAHDRSFGDDAVWAAYARGRGGLDRIDGDTPEACVEQAFALCDTLSALVSNDHYPAPLHDTPDVDPDVLRANFEALVAFPFALVRAALPRLYGQDRANIVLITSNRMRLPMAGAAIPEAVRAAANGLVRPLAVECAPHGVVVNAIAPNFLYSEAYYPNAVFRDTEAGRRYIADSVPVGRLADPAEIGEVIAFFATVKSRFMTGAVIDFSGGWPFGTPRPEAGD</sequence>
<name>A0A3M0BTX6_9PROT</name>
<comment type="similarity">
    <text evidence="1">Belongs to the short-chain dehydrogenases/reductases (SDR) family.</text>
</comment>
<dbReference type="InterPro" id="IPR002347">
    <property type="entry name" value="SDR_fam"/>
</dbReference>
<evidence type="ECO:0000313" key="3">
    <source>
        <dbReference type="EMBL" id="RMB00672.1"/>
    </source>
</evidence>
<evidence type="ECO:0000256" key="1">
    <source>
        <dbReference type="ARBA" id="ARBA00006484"/>
    </source>
</evidence>
<dbReference type="PANTHER" id="PTHR43639:SF1">
    <property type="entry name" value="SHORT-CHAIN DEHYDROGENASE_REDUCTASE FAMILY PROTEIN"/>
    <property type="match status" value="1"/>
</dbReference>
<evidence type="ECO:0000313" key="4">
    <source>
        <dbReference type="Proteomes" id="UP000271227"/>
    </source>
</evidence>
<dbReference type="EMBL" id="REFR01000017">
    <property type="protein sequence ID" value="RMB00672.1"/>
    <property type="molecule type" value="Genomic_DNA"/>
</dbReference>
<dbReference type="SUPFAM" id="SSF51735">
    <property type="entry name" value="NAD(P)-binding Rossmann-fold domains"/>
    <property type="match status" value="1"/>
</dbReference>
<dbReference type="PANTHER" id="PTHR43639">
    <property type="entry name" value="OXIDOREDUCTASE, SHORT-CHAIN DEHYDROGENASE/REDUCTASE FAMILY (AFU_ORTHOLOGUE AFUA_5G02870)"/>
    <property type="match status" value="1"/>
</dbReference>
<dbReference type="Proteomes" id="UP000271227">
    <property type="component" value="Unassembled WGS sequence"/>
</dbReference>
<proteinExistence type="inferred from homology"/>
<dbReference type="AlphaFoldDB" id="A0A3M0BTX6"/>
<dbReference type="PRINTS" id="PR00081">
    <property type="entry name" value="GDHRDH"/>
</dbReference>
<organism evidence="3 4">
    <name type="scientific">Eilatimonas milleporae</name>
    <dbReference type="NCBI Taxonomy" id="911205"/>
    <lineage>
        <taxon>Bacteria</taxon>
        <taxon>Pseudomonadati</taxon>
        <taxon>Pseudomonadota</taxon>
        <taxon>Alphaproteobacteria</taxon>
        <taxon>Kordiimonadales</taxon>
        <taxon>Kordiimonadaceae</taxon>
        <taxon>Eilatimonas</taxon>
    </lineage>
</organism>
<evidence type="ECO:0000256" key="2">
    <source>
        <dbReference type="ARBA" id="ARBA00023002"/>
    </source>
</evidence>
<dbReference type="Pfam" id="PF13561">
    <property type="entry name" value="adh_short_C2"/>
    <property type="match status" value="1"/>
</dbReference>
<dbReference type="InParanoid" id="A0A3M0BTX6"/>
<keyword evidence="4" id="KW-1185">Reference proteome</keyword>